<feature type="signal peptide" evidence="1">
    <location>
        <begin position="1"/>
        <end position="24"/>
    </location>
</feature>
<dbReference type="RefSeq" id="WP_069328560.1">
    <property type="nucleotide sequence ID" value="NZ_MDER01000055.1"/>
</dbReference>
<dbReference type="AlphaFoldDB" id="A0A1E3L175"/>
<dbReference type="Proteomes" id="UP000094578">
    <property type="component" value="Unassembled WGS sequence"/>
</dbReference>
<evidence type="ECO:0000256" key="1">
    <source>
        <dbReference type="SAM" id="SignalP"/>
    </source>
</evidence>
<feature type="chain" id="PRO_5009131184" evidence="1">
    <location>
        <begin position="25"/>
        <end position="118"/>
    </location>
</feature>
<protein>
    <submittedName>
        <fullName evidence="2">Uncharacterized protein</fullName>
    </submittedName>
</protein>
<dbReference type="STRING" id="1886670.PTI45_03164"/>
<keyword evidence="1" id="KW-0732">Signal</keyword>
<name>A0A1E3L175_9BACL</name>
<organism evidence="2 3">
    <name type="scientific">Paenibacillus nuruki</name>
    <dbReference type="NCBI Taxonomy" id="1886670"/>
    <lineage>
        <taxon>Bacteria</taxon>
        <taxon>Bacillati</taxon>
        <taxon>Bacillota</taxon>
        <taxon>Bacilli</taxon>
        <taxon>Bacillales</taxon>
        <taxon>Paenibacillaceae</taxon>
        <taxon>Paenibacillus</taxon>
    </lineage>
</organism>
<sequence>MKKYLTALLAFALLLGTGGESVLAYGTSTSVKDNGFTEIIQGMGKPGRISVVSRGEVRIRLYESCSNTSFPAVLEFLSRASAEPKVVSYQMKNGCLYKGEIQGDSNIATTLYLTSTPN</sequence>
<dbReference type="EMBL" id="MDER01000055">
    <property type="protein sequence ID" value="ODP27454.1"/>
    <property type="molecule type" value="Genomic_DNA"/>
</dbReference>
<reference evidence="2 3" key="1">
    <citation type="submission" date="2016-08" db="EMBL/GenBank/DDBJ databases">
        <title>Genome sequencing of Paenibacillus sp. TI45-13ar, isolated from Korean traditional nuruk.</title>
        <authorList>
            <person name="Kim S.-J."/>
        </authorList>
    </citation>
    <scope>NUCLEOTIDE SEQUENCE [LARGE SCALE GENOMIC DNA]</scope>
    <source>
        <strain evidence="2 3">TI45-13ar</strain>
    </source>
</reference>
<evidence type="ECO:0000313" key="3">
    <source>
        <dbReference type="Proteomes" id="UP000094578"/>
    </source>
</evidence>
<accession>A0A1E3L175</accession>
<proteinExistence type="predicted"/>
<keyword evidence="3" id="KW-1185">Reference proteome</keyword>
<evidence type="ECO:0000313" key="2">
    <source>
        <dbReference type="EMBL" id="ODP27454.1"/>
    </source>
</evidence>
<gene>
    <name evidence="2" type="ORF">PTI45_03164</name>
</gene>
<comment type="caution">
    <text evidence="2">The sequence shown here is derived from an EMBL/GenBank/DDBJ whole genome shotgun (WGS) entry which is preliminary data.</text>
</comment>